<dbReference type="EC" id="5.6.2.3" evidence="1"/>
<comment type="caution">
    <text evidence="5">The sequence shown here is derived from an EMBL/GenBank/DDBJ whole genome shotgun (WGS) entry which is preliminary data.</text>
</comment>
<dbReference type="Proteomes" id="UP000494256">
    <property type="component" value="Unassembled WGS sequence"/>
</dbReference>
<sequence>MPPKKSNLNNASSNGSRRKRVERAQQLPEQIETRNAAQRIRTAESRAQESQEHCSERLQQNITRTRAARERNIATVRVLDRQRQQISRSLTRASFVRLAFEYAPDINYSAHSKIAIGGIDKVCQYCQALKFRNEAAGMCCASGKVVLSPLPAPPEPLLFLLTGNSDDSKLFLRNIRKFNSCFQMTSFGATKICDRASDGRNFETTFKIQGQVYHKIGSLMPMPDNNPKFLQIYFMGAEFFTLCQKPDVFGQFAKTLVYGDVPRYFTWNKSSKKWEPRKQGKPHPSITGIFKAKTLGRLYTVHPKQRECFYLRLLLVNVPGPTSFEFLRTVNGRVFNTYQDACRELQLLEDDNHWDLTLADAALTSTPNNIRQLFAIILTTCYPSQAQTLWEKYKNCMTEDILHRIRQTNQCQNTDYTPEMYNEALVLIEDLCVLISNLPLNHYGMPSPNRPATDLVNTDLQRENQYDHGSLATIIMNSEPLLTAEQKIIYDRIMLAVAAEQGGFFFLDAPGGTGKTFFAKIALAVASSGIAATLLDGGRTAHSTFKLPLDVHNKPDAMCNIKKNSGIAAVLRKSSIIIWDECTMVHKYSLEALNRTMQDLNSNNKLFGGAILLLSGDLRQTLPVIPRSTFADEINACLKQSFLWRSVETLRLTINMRVQLQNDPSAQIFSDQLLDIGNGKIELQPNTQCIKLPDNFCTVVQDKNELIQSIFPDIQNNYLNHEWLSQRAILAAKNVDIDEINFQIQQLLPGDLMSFKSIDTVVDENESVNFPIEFLNSLDIPGMPPNNLRLKIGSPIILLRNLNPPQLCNGTRLVIKKITGNILEATILAGKFKVVLLPRIPMIPSDSTIPFKRLHFPIRLAFAMSINKSQGQTMSICGLDLENPCFSHGQLYVACSRVGKPSNLFVLAKDRLTKNIVHRLVLH</sequence>
<evidence type="ECO:0000313" key="6">
    <source>
        <dbReference type="Proteomes" id="UP000494256"/>
    </source>
</evidence>
<dbReference type="GO" id="GO:0006310">
    <property type="term" value="P:DNA recombination"/>
    <property type="evidence" value="ECO:0007669"/>
    <property type="project" value="UniProtKB-KW"/>
</dbReference>
<feature type="domain" description="DNA helicase Pif1-like 2B" evidence="4">
    <location>
        <begin position="773"/>
        <end position="816"/>
    </location>
</feature>
<feature type="region of interest" description="Disordered" evidence="2">
    <location>
        <begin position="1"/>
        <end position="58"/>
    </location>
</feature>
<evidence type="ECO:0000313" key="5">
    <source>
        <dbReference type="EMBL" id="CAB3224781.1"/>
    </source>
</evidence>
<name>A0A8S0YYP9_ARCPL</name>
<keyword evidence="1" id="KW-0227">DNA damage</keyword>
<dbReference type="Gene3D" id="3.40.50.300">
    <property type="entry name" value="P-loop containing nucleotide triphosphate hydrolases"/>
    <property type="match status" value="1"/>
</dbReference>
<organism evidence="5 6">
    <name type="scientific">Arctia plantaginis</name>
    <name type="common">Wood tiger moth</name>
    <name type="synonym">Phalaena plantaginis</name>
    <dbReference type="NCBI Taxonomy" id="874455"/>
    <lineage>
        <taxon>Eukaryota</taxon>
        <taxon>Metazoa</taxon>
        <taxon>Ecdysozoa</taxon>
        <taxon>Arthropoda</taxon>
        <taxon>Hexapoda</taxon>
        <taxon>Insecta</taxon>
        <taxon>Pterygota</taxon>
        <taxon>Neoptera</taxon>
        <taxon>Endopterygota</taxon>
        <taxon>Lepidoptera</taxon>
        <taxon>Glossata</taxon>
        <taxon>Ditrysia</taxon>
        <taxon>Noctuoidea</taxon>
        <taxon>Erebidae</taxon>
        <taxon>Arctiinae</taxon>
        <taxon>Arctia</taxon>
    </lineage>
</organism>
<dbReference type="InterPro" id="IPR010285">
    <property type="entry name" value="DNA_helicase_pif1-like_DEAD"/>
</dbReference>
<dbReference type="GO" id="GO:0000723">
    <property type="term" value="P:telomere maintenance"/>
    <property type="evidence" value="ECO:0007669"/>
    <property type="project" value="InterPro"/>
</dbReference>
<accession>A0A8S0YYP9</accession>
<keyword evidence="1" id="KW-0233">DNA recombination</keyword>
<dbReference type="EMBL" id="CADEBD010000175">
    <property type="protein sequence ID" value="CAB3224781.1"/>
    <property type="molecule type" value="Genomic_DNA"/>
</dbReference>
<feature type="compositionally biased region" description="Basic and acidic residues" evidence="2">
    <location>
        <begin position="41"/>
        <end position="56"/>
    </location>
</feature>
<dbReference type="GO" id="GO:0006281">
    <property type="term" value="P:DNA repair"/>
    <property type="evidence" value="ECO:0007669"/>
    <property type="project" value="UniProtKB-KW"/>
</dbReference>
<dbReference type="InterPro" id="IPR027417">
    <property type="entry name" value="P-loop_NTPase"/>
</dbReference>
<proteinExistence type="inferred from homology"/>
<dbReference type="PANTHER" id="PTHR10492">
    <property type="match status" value="1"/>
</dbReference>
<dbReference type="GO" id="GO:0005524">
    <property type="term" value="F:ATP binding"/>
    <property type="evidence" value="ECO:0007669"/>
    <property type="project" value="UniProtKB-KW"/>
</dbReference>
<comment type="similarity">
    <text evidence="1">Belongs to the helicase family.</text>
</comment>
<evidence type="ECO:0000259" key="3">
    <source>
        <dbReference type="Pfam" id="PF05970"/>
    </source>
</evidence>
<dbReference type="InterPro" id="IPR049163">
    <property type="entry name" value="Pif1-like_2B_dom"/>
</dbReference>
<protein>
    <recommendedName>
        <fullName evidence="1">ATP-dependent DNA helicase</fullName>
        <ecNumber evidence="1">5.6.2.3</ecNumber>
    </recommendedName>
</protein>
<keyword evidence="1" id="KW-0067">ATP-binding</keyword>
<evidence type="ECO:0000256" key="1">
    <source>
        <dbReference type="RuleBase" id="RU363044"/>
    </source>
</evidence>
<dbReference type="AlphaFoldDB" id="A0A8S0YYP9"/>
<keyword evidence="1" id="KW-0234">DNA repair</keyword>
<evidence type="ECO:0000256" key="2">
    <source>
        <dbReference type="SAM" id="MobiDB-lite"/>
    </source>
</evidence>
<keyword evidence="1" id="KW-0347">Helicase</keyword>
<gene>
    <name evidence="5" type="ORF">APLA_LOCUS2018</name>
</gene>
<dbReference type="GO" id="GO:0043139">
    <property type="term" value="F:5'-3' DNA helicase activity"/>
    <property type="evidence" value="ECO:0007669"/>
    <property type="project" value="UniProtKB-EC"/>
</dbReference>
<reference evidence="5 6" key="1">
    <citation type="submission" date="2020-04" db="EMBL/GenBank/DDBJ databases">
        <authorList>
            <person name="Wallbank WR R."/>
            <person name="Pardo Diaz C."/>
            <person name="Kozak K."/>
            <person name="Martin S."/>
            <person name="Jiggins C."/>
            <person name="Moest M."/>
            <person name="Warren A I."/>
            <person name="Byers J.R.P. K."/>
            <person name="Montejo-Kovacevich G."/>
            <person name="Yen C E."/>
        </authorList>
    </citation>
    <scope>NUCLEOTIDE SEQUENCE [LARGE SCALE GENOMIC DNA]</scope>
</reference>
<feature type="domain" description="DNA helicase Pif1-like DEAD-box helicase" evidence="3">
    <location>
        <begin position="482"/>
        <end position="683"/>
    </location>
</feature>
<keyword evidence="1" id="KW-0378">Hydrolase</keyword>
<dbReference type="PANTHER" id="PTHR10492:SF57">
    <property type="entry name" value="ATP-DEPENDENT DNA HELICASE"/>
    <property type="match status" value="1"/>
</dbReference>
<keyword evidence="1" id="KW-0547">Nucleotide-binding</keyword>
<evidence type="ECO:0000259" key="4">
    <source>
        <dbReference type="Pfam" id="PF21530"/>
    </source>
</evidence>
<dbReference type="SUPFAM" id="SSF52540">
    <property type="entry name" value="P-loop containing nucleoside triphosphate hydrolases"/>
    <property type="match status" value="2"/>
</dbReference>
<dbReference type="OrthoDB" id="9871914at2759"/>
<dbReference type="Pfam" id="PF21530">
    <property type="entry name" value="Pif1_2B_dom"/>
    <property type="match status" value="1"/>
</dbReference>
<comment type="catalytic activity">
    <reaction evidence="1">
        <text>ATP + H2O = ADP + phosphate + H(+)</text>
        <dbReference type="Rhea" id="RHEA:13065"/>
        <dbReference type="ChEBI" id="CHEBI:15377"/>
        <dbReference type="ChEBI" id="CHEBI:15378"/>
        <dbReference type="ChEBI" id="CHEBI:30616"/>
        <dbReference type="ChEBI" id="CHEBI:43474"/>
        <dbReference type="ChEBI" id="CHEBI:456216"/>
        <dbReference type="EC" id="5.6.2.3"/>
    </reaction>
</comment>
<feature type="compositionally biased region" description="Polar residues" evidence="2">
    <location>
        <begin position="1"/>
        <end position="15"/>
    </location>
</feature>
<dbReference type="GO" id="GO:0016787">
    <property type="term" value="F:hydrolase activity"/>
    <property type="evidence" value="ECO:0007669"/>
    <property type="project" value="UniProtKB-KW"/>
</dbReference>
<dbReference type="Pfam" id="PF05970">
    <property type="entry name" value="PIF1"/>
    <property type="match status" value="1"/>
</dbReference>
<comment type="cofactor">
    <cofactor evidence="1">
        <name>Mg(2+)</name>
        <dbReference type="ChEBI" id="CHEBI:18420"/>
    </cofactor>
</comment>